<keyword evidence="3" id="KW-1185">Reference proteome</keyword>
<evidence type="ECO:0000313" key="3">
    <source>
        <dbReference type="Proteomes" id="UP000523000"/>
    </source>
</evidence>
<name>A0A839QMY3_9MICC</name>
<gene>
    <name evidence="2" type="ORF">E9229_001547</name>
</gene>
<sequence>MTGLAVMGWLSLLFVLVMLAAVVFGVVLLVRRHKAGKSILAETRHRDRAVLARLEELDNRLERLERTLHELPF</sequence>
<keyword evidence="1" id="KW-0472">Membrane</keyword>
<dbReference type="AlphaFoldDB" id="A0A839QMY3"/>
<comment type="caution">
    <text evidence="2">The sequence shown here is derived from an EMBL/GenBank/DDBJ whole genome shotgun (WGS) entry which is preliminary data.</text>
</comment>
<reference evidence="2 3" key="1">
    <citation type="submission" date="2020-08" db="EMBL/GenBank/DDBJ databases">
        <title>Sequencing the genomes of 1000 actinobacteria strains.</title>
        <authorList>
            <person name="Klenk H.-P."/>
        </authorList>
    </citation>
    <scope>NUCLEOTIDE SEQUENCE [LARGE SCALE GENOMIC DNA]</scope>
    <source>
        <strain evidence="2 3">DSM 22826</strain>
    </source>
</reference>
<keyword evidence="1" id="KW-1133">Transmembrane helix</keyword>
<protein>
    <submittedName>
        <fullName evidence="2">Uncharacterized protein</fullName>
    </submittedName>
</protein>
<accession>A0A839QMY3</accession>
<feature type="transmembrane region" description="Helical" evidence="1">
    <location>
        <begin position="6"/>
        <end position="30"/>
    </location>
</feature>
<evidence type="ECO:0000256" key="1">
    <source>
        <dbReference type="SAM" id="Phobius"/>
    </source>
</evidence>
<dbReference type="Proteomes" id="UP000523000">
    <property type="component" value="Unassembled WGS sequence"/>
</dbReference>
<dbReference type="RefSeq" id="WP_183510632.1">
    <property type="nucleotide sequence ID" value="NZ_BAABGK010000022.1"/>
</dbReference>
<organism evidence="2 3">
    <name type="scientific">Paeniglutamicibacter cryotolerans</name>
    <dbReference type="NCBI Taxonomy" id="670079"/>
    <lineage>
        <taxon>Bacteria</taxon>
        <taxon>Bacillati</taxon>
        <taxon>Actinomycetota</taxon>
        <taxon>Actinomycetes</taxon>
        <taxon>Micrococcales</taxon>
        <taxon>Micrococcaceae</taxon>
        <taxon>Paeniglutamicibacter</taxon>
    </lineage>
</organism>
<evidence type="ECO:0000313" key="2">
    <source>
        <dbReference type="EMBL" id="MBB2995356.1"/>
    </source>
</evidence>
<keyword evidence="1" id="KW-0812">Transmembrane</keyword>
<proteinExistence type="predicted"/>
<dbReference type="EMBL" id="JACHVS010000001">
    <property type="protein sequence ID" value="MBB2995356.1"/>
    <property type="molecule type" value="Genomic_DNA"/>
</dbReference>